<dbReference type="Proteomes" id="UP000299211">
    <property type="component" value="Unassembled WGS sequence"/>
</dbReference>
<evidence type="ECO:0000313" key="2">
    <source>
        <dbReference type="EMBL" id="GDY75714.1"/>
    </source>
</evidence>
<accession>A0A4D4LXB9</accession>
<sequence>MEPAGVARPALAYAGRAMTPVAVQPPWPVYGYTARYGQQSRYGHPGYGQPPYGAAAPYPAYNPYRV</sequence>
<gene>
    <name evidence="1" type="ORF">SAV14893_035190</name>
    <name evidence="2" type="ORF">SAV31267_051990</name>
</gene>
<evidence type="ECO:0000313" key="3">
    <source>
        <dbReference type="Proteomes" id="UP000299211"/>
    </source>
</evidence>
<evidence type="ECO:0000313" key="1">
    <source>
        <dbReference type="EMBL" id="GDY64126.1"/>
    </source>
</evidence>
<comment type="caution">
    <text evidence="1">The sequence shown here is derived from an EMBL/GenBank/DDBJ whole genome shotgun (WGS) entry which is preliminary data.</text>
</comment>
<protein>
    <submittedName>
        <fullName evidence="1">Uncharacterized protein</fullName>
    </submittedName>
</protein>
<dbReference type="EMBL" id="BJHY01000001">
    <property type="protein sequence ID" value="GDY75714.1"/>
    <property type="molecule type" value="Genomic_DNA"/>
</dbReference>
<dbReference type="AlphaFoldDB" id="A0A4D4LXB9"/>
<dbReference type="EMBL" id="BJHX01000001">
    <property type="protein sequence ID" value="GDY64126.1"/>
    <property type="molecule type" value="Genomic_DNA"/>
</dbReference>
<proteinExistence type="predicted"/>
<name>A0A4D4LXB9_STRAX</name>
<reference evidence="2 3" key="1">
    <citation type="submission" date="2019-04" db="EMBL/GenBank/DDBJ databases">
        <title>Draft genome sequences of Streptomyces avermitilis ATCC 31267.</title>
        <authorList>
            <person name="Komaki H."/>
            <person name="Tamura T."/>
            <person name="Hosoyama A."/>
        </authorList>
    </citation>
    <scope>NUCLEOTIDE SEQUENCE [LARGE SCALE GENOMIC DNA]</scope>
    <source>
        <strain evidence="2 3">ATCC 31267</strain>
    </source>
</reference>
<evidence type="ECO:0000313" key="4">
    <source>
        <dbReference type="Proteomes" id="UP000302139"/>
    </source>
</evidence>
<reference evidence="1 4" key="2">
    <citation type="submission" date="2019-04" db="EMBL/GenBank/DDBJ databases">
        <title>Draft genome sequences of Streptomyces avermitilis NBRC 14893.</title>
        <authorList>
            <person name="Komaki H."/>
            <person name="Tamura T."/>
            <person name="Hosoyama A."/>
        </authorList>
    </citation>
    <scope>NUCLEOTIDE SEQUENCE [LARGE SCALE GENOMIC DNA]</scope>
    <source>
        <strain evidence="1 4">NBRC 14893</strain>
    </source>
</reference>
<organism evidence="1 4">
    <name type="scientific">Streptomyces avermitilis</name>
    <dbReference type="NCBI Taxonomy" id="33903"/>
    <lineage>
        <taxon>Bacteria</taxon>
        <taxon>Bacillati</taxon>
        <taxon>Actinomycetota</taxon>
        <taxon>Actinomycetes</taxon>
        <taxon>Kitasatosporales</taxon>
        <taxon>Streptomycetaceae</taxon>
        <taxon>Streptomyces</taxon>
    </lineage>
</organism>
<dbReference type="Proteomes" id="UP000302139">
    <property type="component" value="Unassembled WGS sequence"/>
</dbReference>